<dbReference type="PANTHER" id="PTHR47197:SF3">
    <property type="entry name" value="DIHYDRO-HEME D1 DEHYDROGENASE"/>
    <property type="match status" value="1"/>
</dbReference>
<organism evidence="2 3">
    <name type="scientific">Larkinella punicea</name>
    <dbReference type="NCBI Taxonomy" id="2315727"/>
    <lineage>
        <taxon>Bacteria</taxon>
        <taxon>Pseudomonadati</taxon>
        <taxon>Bacteroidota</taxon>
        <taxon>Cytophagia</taxon>
        <taxon>Cytophagales</taxon>
        <taxon>Spirosomataceae</taxon>
        <taxon>Larkinella</taxon>
    </lineage>
</organism>
<accession>A0A368JRZ7</accession>
<sequence length="423" mass="44310">MKKQSLVALASLLTTGVFAQQEPIQFTAKGIVVLSDADMAASALADGNLYKSKTSRDALTIVKFPLDRSGQNITTAPISNSSALYDKAAVVTPNGRFAYVLEGRGQLGDSVSTLKSGVKELPAAARMFIVDLAPAKPTAKVVSVGNLPTAITINPQGNTLAVASGDAGKEMRLIEIDNTGTPKRVITAPSPVPGARITDLVWSPAGDFIAYVIEDTQEVGLMKYSLDAAKKPNIIPHGKPIKVGGLPATGKFSPDGKFFLVSDIKKGASAQGAGKGELFVVQFSTEDTPGEHKVISQTASGESAEALTISPDGSMVIVANSGQSYQPFGHAGAGKSSLSVYALDKEGKLTLANEYPFEGIMPQSIEFDKSGNAIAVAVSEYLDYGDRSGGIEFWKVTKGDKPSLEKMPGKISVARGSHTVRVY</sequence>
<dbReference type="Proteomes" id="UP000253383">
    <property type="component" value="Unassembled WGS sequence"/>
</dbReference>
<feature type="signal peptide" evidence="1">
    <location>
        <begin position="1"/>
        <end position="19"/>
    </location>
</feature>
<gene>
    <name evidence="2" type="ORF">DUE52_05655</name>
</gene>
<keyword evidence="1" id="KW-0732">Signal</keyword>
<dbReference type="RefSeq" id="WP_114405009.1">
    <property type="nucleotide sequence ID" value="NZ_QOWE01000004.1"/>
</dbReference>
<protein>
    <submittedName>
        <fullName evidence="2">WD40 repeat domain-containing protein</fullName>
    </submittedName>
</protein>
<evidence type="ECO:0000313" key="2">
    <source>
        <dbReference type="EMBL" id="RCR70439.1"/>
    </source>
</evidence>
<dbReference type="InterPro" id="IPR051200">
    <property type="entry name" value="Host-pathogen_enzymatic-act"/>
</dbReference>
<name>A0A368JRZ7_9BACT</name>
<dbReference type="Gene3D" id="2.130.10.10">
    <property type="entry name" value="YVTN repeat-like/Quinoprotein amine dehydrogenase"/>
    <property type="match status" value="2"/>
</dbReference>
<dbReference type="EMBL" id="QOWE01000004">
    <property type="protein sequence ID" value="RCR70439.1"/>
    <property type="molecule type" value="Genomic_DNA"/>
</dbReference>
<proteinExistence type="predicted"/>
<feature type="chain" id="PRO_5016605284" evidence="1">
    <location>
        <begin position="20"/>
        <end position="423"/>
    </location>
</feature>
<evidence type="ECO:0000313" key="3">
    <source>
        <dbReference type="Proteomes" id="UP000253383"/>
    </source>
</evidence>
<dbReference type="InterPro" id="IPR015943">
    <property type="entry name" value="WD40/YVTN_repeat-like_dom_sf"/>
</dbReference>
<evidence type="ECO:0000256" key="1">
    <source>
        <dbReference type="SAM" id="SignalP"/>
    </source>
</evidence>
<comment type="caution">
    <text evidence="2">The sequence shown here is derived from an EMBL/GenBank/DDBJ whole genome shotgun (WGS) entry which is preliminary data.</text>
</comment>
<dbReference type="Pfam" id="PF10282">
    <property type="entry name" value="Lactonase"/>
    <property type="match status" value="1"/>
</dbReference>
<dbReference type="PANTHER" id="PTHR47197">
    <property type="entry name" value="PROTEIN NIRF"/>
    <property type="match status" value="1"/>
</dbReference>
<dbReference type="InterPro" id="IPR019405">
    <property type="entry name" value="Lactonase_7-beta_prop"/>
</dbReference>
<keyword evidence="3" id="KW-1185">Reference proteome</keyword>
<dbReference type="AlphaFoldDB" id="A0A368JRZ7"/>
<dbReference type="OrthoDB" id="916694at2"/>
<dbReference type="SUPFAM" id="SSF82171">
    <property type="entry name" value="DPP6 N-terminal domain-like"/>
    <property type="match status" value="1"/>
</dbReference>
<reference evidence="2 3" key="1">
    <citation type="submission" date="2018-07" db="EMBL/GenBank/DDBJ databases">
        <title>Genome analysis of Larkinella rosea.</title>
        <authorList>
            <person name="Zhou Z."/>
            <person name="Wang G."/>
        </authorList>
    </citation>
    <scope>NUCLEOTIDE SEQUENCE [LARGE SCALE GENOMIC DNA]</scope>
    <source>
        <strain evidence="3">zzj9</strain>
    </source>
</reference>